<dbReference type="AlphaFoldDB" id="A0A094W588"/>
<protein>
    <submittedName>
        <fullName evidence="1">Uncharacterized protein</fullName>
    </submittedName>
</protein>
<gene>
    <name evidence="1" type="ORF">LptCag_1717</name>
</gene>
<comment type="caution">
    <text evidence="1">The sequence shown here is derived from an EMBL/GenBank/DDBJ whole genome shotgun (WGS) entry which is preliminary data.</text>
</comment>
<sequence length="43" mass="4859">MTGNLHLISCLLPKGDLRRGLVISYIGIRYNSRPTVRNTTCRV</sequence>
<evidence type="ECO:0000313" key="2">
    <source>
        <dbReference type="Proteomes" id="UP000029452"/>
    </source>
</evidence>
<name>A0A094W588_9BACT</name>
<organism evidence="1 2">
    <name type="scientific">Leptospirillum ferriphilum</name>
    <dbReference type="NCBI Taxonomy" id="178606"/>
    <lineage>
        <taxon>Bacteria</taxon>
        <taxon>Pseudomonadati</taxon>
        <taxon>Nitrospirota</taxon>
        <taxon>Nitrospiria</taxon>
        <taxon>Nitrospirales</taxon>
        <taxon>Nitrospiraceae</taxon>
        <taxon>Leptospirillum</taxon>
    </lineage>
</organism>
<dbReference type="EMBL" id="JPGK01000014">
    <property type="protein sequence ID" value="KGA92573.1"/>
    <property type="molecule type" value="Genomic_DNA"/>
</dbReference>
<proteinExistence type="predicted"/>
<evidence type="ECO:0000313" key="1">
    <source>
        <dbReference type="EMBL" id="KGA92573.1"/>
    </source>
</evidence>
<dbReference type="PATRIC" id="fig|178606.4.peg.2617"/>
<accession>A0A094W588</accession>
<dbReference type="Proteomes" id="UP000029452">
    <property type="component" value="Unassembled WGS sequence"/>
</dbReference>
<reference evidence="1 2" key="1">
    <citation type="submission" date="2014-06" db="EMBL/GenBank/DDBJ databases">
        <title>Draft genome sequence of iron oxidizing acidophile Leptospirillum ferriphilum DSM14647.</title>
        <authorList>
            <person name="Cardenas J.P."/>
            <person name="Lazcano M."/>
            <person name="Ossandon F.J."/>
            <person name="Corbett M."/>
            <person name="Holmes D.S."/>
            <person name="Watkin E."/>
        </authorList>
    </citation>
    <scope>NUCLEOTIDE SEQUENCE [LARGE SCALE GENOMIC DNA]</scope>
    <source>
        <strain evidence="1 2">DSM 14647</strain>
    </source>
</reference>